<name>A0A9N7Y653_PLEPL</name>
<protein>
    <submittedName>
        <fullName evidence="1">Uncharacterized protein</fullName>
    </submittedName>
</protein>
<evidence type="ECO:0000313" key="2">
    <source>
        <dbReference type="Proteomes" id="UP001153269"/>
    </source>
</evidence>
<reference evidence="1" key="1">
    <citation type="submission" date="2020-03" db="EMBL/GenBank/DDBJ databases">
        <authorList>
            <person name="Weist P."/>
        </authorList>
    </citation>
    <scope>NUCLEOTIDE SEQUENCE</scope>
</reference>
<evidence type="ECO:0000313" key="1">
    <source>
        <dbReference type="EMBL" id="CAB1414226.1"/>
    </source>
</evidence>
<gene>
    <name evidence="1" type="ORF">PLEPLA_LOCUS1933</name>
</gene>
<dbReference type="Proteomes" id="UP001153269">
    <property type="component" value="Unassembled WGS sequence"/>
</dbReference>
<proteinExistence type="predicted"/>
<accession>A0A9N7Y653</accession>
<dbReference type="AlphaFoldDB" id="A0A9N7Y653"/>
<dbReference type="EMBL" id="CADEAL010000092">
    <property type="protein sequence ID" value="CAB1414226.1"/>
    <property type="molecule type" value="Genomic_DNA"/>
</dbReference>
<sequence length="68" mass="7368">MSFSKSDSDPWAHPQTYRDILLRDLTEAGAAAAAPESALTAAPADSLTSSQHSALLPPTQLRWLHLWP</sequence>
<comment type="caution">
    <text evidence="1">The sequence shown here is derived from an EMBL/GenBank/DDBJ whole genome shotgun (WGS) entry which is preliminary data.</text>
</comment>
<keyword evidence="2" id="KW-1185">Reference proteome</keyword>
<organism evidence="1 2">
    <name type="scientific">Pleuronectes platessa</name>
    <name type="common">European plaice</name>
    <dbReference type="NCBI Taxonomy" id="8262"/>
    <lineage>
        <taxon>Eukaryota</taxon>
        <taxon>Metazoa</taxon>
        <taxon>Chordata</taxon>
        <taxon>Craniata</taxon>
        <taxon>Vertebrata</taxon>
        <taxon>Euteleostomi</taxon>
        <taxon>Actinopterygii</taxon>
        <taxon>Neopterygii</taxon>
        <taxon>Teleostei</taxon>
        <taxon>Neoteleostei</taxon>
        <taxon>Acanthomorphata</taxon>
        <taxon>Carangaria</taxon>
        <taxon>Pleuronectiformes</taxon>
        <taxon>Pleuronectoidei</taxon>
        <taxon>Pleuronectidae</taxon>
        <taxon>Pleuronectes</taxon>
    </lineage>
</organism>